<dbReference type="GO" id="GO:0004803">
    <property type="term" value="F:transposase activity"/>
    <property type="evidence" value="ECO:0007669"/>
    <property type="project" value="InterPro"/>
</dbReference>
<dbReference type="GO" id="GO:0006313">
    <property type="term" value="P:DNA transposition"/>
    <property type="evidence" value="ECO:0007669"/>
    <property type="project" value="InterPro"/>
</dbReference>
<protein>
    <submittedName>
        <fullName evidence="4">Mobile element protein</fullName>
    </submittedName>
</protein>
<gene>
    <name evidence="4" type="ORF">AVDCRST_MAG76-1934</name>
</gene>
<dbReference type="InterPro" id="IPR002525">
    <property type="entry name" value="Transp_IS110-like_N"/>
</dbReference>
<dbReference type="InterPro" id="IPR003346">
    <property type="entry name" value="Transposase_20"/>
</dbReference>
<evidence type="ECO:0000313" key="4">
    <source>
        <dbReference type="EMBL" id="CAA9244095.1"/>
    </source>
</evidence>
<name>A0A6J4I778_9ACTN</name>
<reference evidence="4" key="1">
    <citation type="submission" date="2020-02" db="EMBL/GenBank/DDBJ databases">
        <authorList>
            <person name="Meier V. D."/>
        </authorList>
    </citation>
    <scope>NUCLEOTIDE SEQUENCE</scope>
    <source>
        <strain evidence="4">AVDCRST_MAG76</strain>
    </source>
</reference>
<dbReference type="PANTHER" id="PTHR33055:SF15">
    <property type="entry name" value="TRANSPOSASE-RELATED"/>
    <property type="match status" value="1"/>
</dbReference>
<evidence type="ECO:0000259" key="2">
    <source>
        <dbReference type="Pfam" id="PF01548"/>
    </source>
</evidence>
<dbReference type="GO" id="GO:0003677">
    <property type="term" value="F:DNA binding"/>
    <property type="evidence" value="ECO:0007669"/>
    <property type="project" value="InterPro"/>
</dbReference>
<dbReference type="PANTHER" id="PTHR33055">
    <property type="entry name" value="TRANSPOSASE FOR INSERTION SEQUENCE ELEMENT IS1111A"/>
    <property type="match status" value="1"/>
</dbReference>
<accession>A0A6J4I778</accession>
<feature type="coiled-coil region" evidence="1">
    <location>
        <begin position="182"/>
        <end position="209"/>
    </location>
</feature>
<sequence length="337" mass="37009">MEQEYVGIDLHRRRSVIVRMSPDGERLSTVKIDNDARALAAAIAPAGPNPKVVVEACYGWYWAADVIEECGAELHLAHPLGMKGITSHRRVKNDVKDAVLLADLLRLGSLPEAYIAPRGLRELRELVRYRAKLVSLRANLKTQVHAVMAKEGVLPTRTDMFGLGGQAQLDAMQLGDAYRIRVDSLRDLIDSFTEEIEALEDLLHDLLRDHAGYGAVQAIDGVGRTFAAIFVAEIGDVTRFPGPSQLCSWAGLTPRHYESDTTVHRGSVTKQGSPLLRWAAIEATAKGRGGPKLRADFHRIAERRGVAKAHVAVARKLLTLVYYGLRDGEIRCLAQAG</sequence>
<keyword evidence="1" id="KW-0175">Coiled coil</keyword>
<dbReference type="EMBL" id="CADCSZ010000117">
    <property type="protein sequence ID" value="CAA9244095.1"/>
    <property type="molecule type" value="Genomic_DNA"/>
</dbReference>
<dbReference type="Pfam" id="PF01548">
    <property type="entry name" value="DEDD_Tnp_IS110"/>
    <property type="match status" value="1"/>
</dbReference>
<feature type="domain" description="Transposase IS110-like N-terminal" evidence="2">
    <location>
        <begin position="6"/>
        <end position="148"/>
    </location>
</feature>
<dbReference type="InterPro" id="IPR047650">
    <property type="entry name" value="Transpos_IS110"/>
</dbReference>
<dbReference type="AlphaFoldDB" id="A0A6J4I778"/>
<proteinExistence type="predicted"/>
<dbReference type="Pfam" id="PF02371">
    <property type="entry name" value="Transposase_20"/>
    <property type="match status" value="1"/>
</dbReference>
<evidence type="ECO:0000256" key="1">
    <source>
        <dbReference type="SAM" id="Coils"/>
    </source>
</evidence>
<dbReference type="NCBIfam" id="NF033542">
    <property type="entry name" value="transpos_IS110"/>
    <property type="match status" value="1"/>
</dbReference>
<organism evidence="4">
    <name type="scientific">uncultured Acidimicrobiales bacterium</name>
    <dbReference type="NCBI Taxonomy" id="310071"/>
    <lineage>
        <taxon>Bacteria</taxon>
        <taxon>Bacillati</taxon>
        <taxon>Actinomycetota</taxon>
        <taxon>Acidimicrobiia</taxon>
        <taxon>Acidimicrobiales</taxon>
        <taxon>environmental samples</taxon>
    </lineage>
</organism>
<feature type="domain" description="Transposase IS116/IS110/IS902 C-terminal" evidence="3">
    <location>
        <begin position="216"/>
        <end position="284"/>
    </location>
</feature>
<evidence type="ECO:0000259" key="3">
    <source>
        <dbReference type="Pfam" id="PF02371"/>
    </source>
</evidence>